<dbReference type="GO" id="GO:0005739">
    <property type="term" value="C:mitochondrion"/>
    <property type="evidence" value="ECO:0007669"/>
    <property type="project" value="TreeGrafter"/>
</dbReference>
<dbReference type="InterPro" id="IPR039657">
    <property type="entry name" value="Dimethylallyltransferase"/>
</dbReference>
<evidence type="ECO:0000313" key="7">
    <source>
        <dbReference type="Proteomes" id="UP000308133"/>
    </source>
</evidence>
<evidence type="ECO:0000256" key="2">
    <source>
        <dbReference type="ARBA" id="ARBA00022679"/>
    </source>
</evidence>
<protein>
    <submittedName>
        <fullName evidence="6">tRNA dimethylallyltransferase</fullName>
    </submittedName>
</protein>
<feature type="compositionally biased region" description="Basic and acidic residues" evidence="5">
    <location>
        <begin position="480"/>
        <end position="507"/>
    </location>
</feature>
<dbReference type="InterPro" id="IPR036236">
    <property type="entry name" value="Znf_C2H2_sf"/>
</dbReference>
<dbReference type="InterPro" id="IPR030666">
    <property type="entry name" value="IPP_transferase_euk"/>
</dbReference>
<feature type="compositionally biased region" description="Basic and acidic residues" evidence="5">
    <location>
        <begin position="225"/>
        <end position="235"/>
    </location>
</feature>
<evidence type="ECO:0000256" key="1">
    <source>
        <dbReference type="ARBA" id="ARBA00005842"/>
    </source>
</evidence>
<dbReference type="Gene3D" id="3.30.160.60">
    <property type="entry name" value="Classic Zinc Finger"/>
    <property type="match status" value="1"/>
</dbReference>
<evidence type="ECO:0000256" key="5">
    <source>
        <dbReference type="SAM" id="MobiDB-lite"/>
    </source>
</evidence>
<comment type="similarity">
    <text evidence="1">Belongs to the IPP transferase family.</text>
</comment>
<dbReference type="PANTHER" id="PTHR11088:SF89">
    <property type="entry name" value="TRNA DIMETHYLALLYLTRANSFERASE"/>
    <property type="match status" value="1"/>
</dbReference>
<keyword evidence="4" id="KW-0067">ATP-binding</keyword>
<sequence>MTTKPKLIAVVGATGTGKSELAVSLASRFNGEILNADAMQLYTGLPVITNKIPVSERCGIPHHLLGCIGLDELPWTVGKFVSSALKTIEEIRARGKLPILVGGTHYYTQSLLFKDALADEAMGNVDVSGEGQNETSDVLSNGKVYEDIKTRYPVLDAPTAEILAKLQEVDPVMAERWHPNDRRKIQRSLEIWLQTGRRASDIYAEQKGRRGVDTNGAGGPEDVEGVPKKTVKEDSDASSGLRMDTLLFWVHAQTDTLYDRLNGRVDKMMNEGLMSEVEELSSYAKTHPDLDQTSGIWVSIGYKEFLPYIKHTEQEDAQATVQKPENESIRIETAQDDALSKKLLSEGVEATKAGTRQYAKRQVRWIRIKLMNALQSARPVGEGVLYVLDGSDISRFQEDVLTKAQNLSERWLKGEEMPDPASVSQVAEELLKPKREDLSNSVGKWERQFCTVCKVVGVTPSDWDLHVKSRRHRRNIAKVKQQDGVRNHQHEEQTGAELQKESNKTTD</sequence>
<dbReference type="InterPro" id="IPR027417">
    <property type="entry name" value="P-loop_NTPase"/>
</dbReference>
<organism evidence="6 7">
    <name type="scientific">Elsinoe australis</name>
    <dbReference type="NCBI Taxonomy" id="40998"/>
    <lineage>
        <taxon>Eukaryota</taxon>
        <taxon>Fungi</taxon>
        <taxon>Dikarya</taxon>
        <taxon>Ascomycota</taxon>
        <taxon>Pezizomycotina</taxon>
        <taxon>Dothideomycetes</taxon>
        <taxon>Dothideomycetidae</taxon>
        <taxon>Myriangiales</taxon>
        <taxon>Elsinoaceae</taxon>
        <taxon>Elsinoe</taxon>
    </lineage>
</organism>
<dbReference type="EMBL" id="PTQR01000074">
    <property type="protein sequence ID" value="TKX22122.1"/>
    <property type="molecule type" value="Genomic_DNA"/>
</dbReference>
<dbReference type="PIRSF" id="PIRSF039110">
    <property type="entry name" value="IPP_transferase"/>
    <property type="match status" value="1"/>
</dbReference>
<keyword evidence="2 6" id="KW-0808">Transferase</keyword>
<evidence type="ECO:0000256" key="3">
    <source>
        <dbReference type="ARBA" id="ARBA00022741"/>
    </source>
</evidence>
<dbReference type="Gene3D" id="3.40.50.300">
    <property type="entry name" value="P-loop containing nucleotide triphosphate hydrolases"/>
    <property type="match status" value="1"/>
</dbReference>
<dbReference type="GO" id="GO:0052381">
    <property type="term" value="F:tRNA dimethylallyltransferase activity"/>
    <property type="evidence" value="ECO:0007669"/>
    <property type="project" value="InterPro"/>
</dbReference>
<dbReference type="Gene3D" id="1.10.20.140">
    <property type="match status" value="1"/>
</dbReference>
<dbReference type="GO" id="GO:0005524">
    <property type="term" value="F:ATP binding"/>
    <property type="evidence" value="ECO:0007669"/>
    <property type="project" value="UniProtKB-KW"/>
</dbReference>
<dbReference type="GO" id="GO:0006400">
    <property type="term" value="P:tRNA modification"/>
    <property type="evidence" value="ECO:0007669"/>
    <property type="project" value="TreeGrafter"/>
</dbReference>
<dbReference type="SUPFAM" id="SSF52540">
    <property type="entry name" value="P-loop containing nucleoside triphosphate hydrolases"/>
    <property type="match status" value="2"/>
</dbReference>
<dbReference type="PANTHER" id="PTHR11088">
    <property type="entry name" value="TRNA DIMETHYLALLYLTRANSFERASE"/>
    <property type="match status" value="1"/>
</dbReference>
<comment type="caution">
    <text evidence="6">The sequence shown here is derived from an EMBL/GenBank/DDBJ whole genome shotgun (WGS) entry which is preliminary data.</text>
</comment>
<evidence type="ECO:0000313" key="6">
    <source>
        <dbReference type="EMBL" id="TKX22122.1"/>
    </source>
</evidence>
<evidence type="ECO:0000256" key="4">
    <source>
        <dbReference type="ARBA" id="ARBA00022840"/>
    </source>
</evidence>
<dbReference type="AlphaFoldDB" id="A0A4V6DTV3"/>
<name>A0A4V6DTV3_9PEZI</name>
<proteinExistence type="inferred from homology"/>
<feature type="region of interest" description="Disordered" evidence="5">
    <location>
        <begin position="208"/>
        <end position="236"/>
    </location>
</feature>
<dbReference type="InterPro" id="IPR018022">
    <property type="entry name" value="IPT"/>
</dbReference>
<dbReference type="Proteomes" id="UP000308133">
    <property type="component" value="Unassembled WGS sequence"/>
</dbReference>
<accession>A0A4V6DTV3</accession>
<feature type="region of interest" description="Disordered" evidence="5">
    <location>
        <begin position="474"/>
        <end position="507"/>
    </location>
</feature>
<keyword evidence="3" id="KW-0547">Nucleotide-binding</keyword>
<dbReference type="SUPFAM" id="SSF57667">
    <property type="entry name" value="beta-beta-alpha zinc fingers"/>
    <property type="match status" value="1"/>
</dbReference>
<gene>
    <name evidence="6" type="ORF">C1H76_5755</name>
</gene>
<dbReference type="HAMAP" id="MF_00185">
    <property type="entry name" value="IPP_trans"/>
    <property type="match status" value="1"/>
</dbReference>
<dbReference type="Pfam" id="PF01715">
    <property type="entry name" value="IPPT"/>
    <property type="match status" value="1"/>
</dbReference>
<reference evidence="6 7" key="1">
    <citation type="submission" date="2018-02" db="EMBL/GenBank/DDBJ databases">
        <title>Draft genome sequences of Elsinoe sp., causing black scab on jojoba.</title>
        <authorList>
            <person name="Stodart B."/>
            <person name="Jeffress S."/>
            <person name="Ash G."/>
            <person name="Arun Chinnappa K."/>
        </authorList>
    </citation>
    <scope>NUCLEOTIDE SEQUENCE [LARGE SCALE GENOMIC DNA]</scope>
    <source>
        <strain evidence="6 7">Hillstone_2</strain>
    </source>
</reference>